<feature type="domain" description="RNA polymerase sigma factor 70 region 4 type 2" evidence="6">
    <location>
        <begin position="128"/>
        <end position="180"/>
    </location>
</feature>
<dbReference type="Gene3D" id="1.10.10.10">
    <property type="entry name" value="Winged helix-like DNA-binding domain superfamily/Winged helix DNA-binding domain"/>
    <property type="match status" value="1"/>
</dbReference>
<evidence type="ECO:0000256" key="3">
    <source>
        <dbReference type="ARBA" id="ARBA00023082"/>
    </source>
</evidence>
<proteinExistence type="inferred from homology"/>
<dbReference type="InterPro" id="IPR013324">
    <property type="entry name" value="RNA_pol_sigma_r3/r4-like"/>
</dbReference>
<reference evidence="7 8" key="1">
    <citation type="submission" date="2016-10" db="EMBL/GenBank/DDBJ databases">
        <authorList>
            <person name="de Groot N.N."/>
        </authorList>
    </citation>
    <scope>NUCLEOTIDE SEQUENCE [LARGE SCALE GENOMIC DNA]</scope>
    <source>
        <strain evidence="7 8">Vu-144</strain>
    </source>
</reference>
<feature type="domain" description="RNA polymerase sigma-70 region 2" evidence="5">
    <location>
        <begin position="27"/>
        <end position="92"/>
    </location>
</feature>
<dbReference type="STRING" id="551991.SAMN05192529_12248"/>
<evidence type="ECO:0000256" key="1">
    <source>
        <dbReference type="ARBA" id="ARBA00010641"/>
    </source>
</evidence>
<dbReference type="NCBIfam" id="TIGR02937">
    <property type="entry name" value="sigma70-ECF"/>
    <property type="match status" value="1"/>
</dbReference>
<dbReference type="Pfam" id="PF08281">
    <property type="entry name" value="Sigma70_r4_2"/>
    <property type="match status" value="1"/>
</dbReference>
<evidence type="ECO:0000256" key="2">
    <source>
        <dbReference type="ARBA" id="ARBA00023015"/>
    </source>
</evidence>
<keyword evidence="4" id="KW-0804">Transcription</keyword>
<organism evidence="7 8">
    <name type="scientific">Arachidicoccus rhizosphaerae</name>
    <dbReference type="NCBI Taxonomy" id="551991"/>
    <lineage>
        <taxon>Bacteria</taxon>
        <taxon>Pseudomonadati</taxon>
        <taxon>Bacteroidota</taxon>
        <taxon>Chitinophagia</taxon>
        <taxon>Chitinophagales</taxon>
        <taxon>Chitinophagaceae</taxon>
        <taxon>Arachidicoccus</taxon>
    </lineage>
</organism>
<dbReference type="GO" id="GO:0003677">
    <property type="term" value="F:DNA binding"/>
    <property type="evidence" value="ECO:0007669"/>
    <property type="project" value="InterPro"/>
</dbReference>
<dbReference type="InterPro" id="IPR013325">
    <property type="entry name" value="RNA_pol_sigma_r2"/>
</dbReference>
<dbReference type="GO" id="GO:0006352">
    <property type="term" value="P:DNA-templated transcription initiation"/>
    <property type="evidence" value="ECO:0007669"/>
    <property type="project" value="InterPro"/>
</dbReference>
<dbReference type="SUPFAM" id="SSF88659">
    <property type="entry name" value="Sigma3 and sigma4 domains of RNA polymerase sigma factors"/>
    <property type="match status" value="1"/>
</dbReference>
<dbReference type="InterPro" id="IPR039425">
    <property type="entry name" value="RNA_pol_sigma-70-like"/>
</dbReference>
<evidence type="ECO:0000259" key="6">
    <source>
        <dbReference type="Pfam" id="PF08281"/>
    </source>
</evidence>
<dbReference type="InterPro" id="IPR013249">
    <property type="entry name" value="RNA_pol_sigma70_r4_t2"/>
</dbReference>
<keyword evidence="3" id="KW-0731">Sigma factor</keyword>
<dbReference type="GO" id="GO:0016987">
    <property type="term" value="F:sigma factor activity"/>
    <property type="evidence" value="ECO:0007669"/>
    <property type="project" value="UniProtKB-KW"/>
</dbReference>
<protein>
    <submittedName>
        <fullName evidence="7">RNA polymerase sigma-70 factor, ECF subfamily</fullName>
    </submittedName>
</protein>
<keyword evidence="8" id="KW-1185">Reference proteome</keyword>
<evidence type="ECO:0000313" key="7">
    <source>
        <dbReference type="EMBL" id="SEA48884.1"/>
    </source>
</evidence>
<name>A0A1H4BLF5_9BACT</name>
<dbReference type="SUPFAM" id="SSF88946">
    <property type="entry name" value="Sigma2 domain of RNA polymerase sigma factors"/>
    <property type="match status" value="1"/>
</dbReference>
<dbReference type="InterPro" id="IPR036388">
    <property type="entry name" value="WH-like_DNA-bd_sf"/>
</dbReference>
<dbReference type="EMBL" id="FNQY01000022">
    <property type="protein sequence ID" value="SEA48884.1"/>
    <property type="molecule type" value="Genomic_DNA"/>
</dbReference>
<accession>A0A1H4BLF5</accession>
<evidence type="ECO:0000256" key="4">
    <source>
        <dbReference type="ARBA" id="ARBA00023163"/>
    </source>
</evidence>
<dbReference type="InterPro" id="IPR007627">
    <property type="entry name" value="RNA_pol_sigma70_r2"/>
</dbReference>
<dbReference type="Proteomes" id="UP000199041">
    <property type="component" value="Unassembled WGS sequence"/>
</dbReference>
<keyword evidence="2" id="KW-0805">Transcription regulation</keyword>
<dbReference type="NCBIfam" id="TIGR02985">
    <property type="entry name" value="Sig70_bacteroi1"/>
    <property type="match status" value="1"/>
</dbReference>
<comment type="similarity">
    <text evidence="1">Belongs to the sigma-70 factor family. ECF subfamily.</text>
</comment>
<sequence>MDHQEVYVKQLWSDAATKSDANAFGQLFELYFPKLLIFALKYTRERCQAEDVVQQVFLKCWEKRNSLTAVDNIEAYLYKSIKNEVTDLLRRQVLHSKYQQQTAAQQQNLEQPRALPNHELKLRLGREEILSAAINDLSPQQKRVYQLSKERGWSYARIAQEMEVSTHTVKWHASAALQSLSHFLKNHENDLFVLIFGLFLFF</sequence>
<dbReference type="InterPro" id="IPR014284">
    <property type="entry name" value="RNA_pol_sigma-70_dom"/>
</dbReference>
<dbReference type="PANTHER" id="PTHR43133:SF46">
    <property type="entry name" value="RNA POLYMERASE SIGMA-70 FACTOR ECF SUBFAMILY"/>
    <property type="match status" value="1"/>
</dbReference>
<evidence type="ECO:0000259" key="5">
    <source>
        <dbReference type="Pfam" id="PF04542"/>
    </source>
</evidence>
<dbReference type="Gene3D" id="1.10.1740.10">
    <property type="match status" value="1"/>
</dbReference>
<evidence type="ECO:0000313" key="8">
    <source>
        <dbReference type="Proteomes" id="UP000199041"/>
    </source>
</evidence>
<dbReference type="RefSeq" id="WP_091400252.1">
    <property type="nucleotide sequence ID" value="NZ_FNQY01000022.1"/>
</dbReference>
<dbReference type="PANTHER" id="PTHR43133">
    <property type="entry name" value="RNA POLYMERASE ECF-TYPE SIGMA FACTO"/>
    <property type="match status" value="1"/>
</dbReference>
<dbReference type="AlphaFoldDB" id="A0A1H4BLF5"/>
<dbReference type="OrthoDB" id="799938at2"/>
<dbReference type="Pfam" id="PF04542">
    <property type="entry name" value="Sigma70_r2"/>
    <property type="match status" value="1"/>
</dbReference>
<dbReference type="InterPro" id="IPR014327">
    <property type="entry name" value="RNA_pol_sigma70_bacteroid"/>
</dbReference>
<gene>
    <name evidence="7" type="ORF">SAMN05192529_12248</name>
</gene>